<dbReference type="GO" id="GO:0004407">
    <property type="term" value="F:histone deacetylase activity"/>
    <property type="evidence" value="ECO:0007669"/>
    <property type="project" value="TreeGrafter"/>
</dbReference>
<proteinExistence type="predicted"/>
<dbReference type="PANTHER" id="PTHR10625">
    <property type="entry name" value="HISTONE DEACETYLASE HDAC1-RELATED"/>
    <property type="match status" value="1"/>
</dbReference>
<sequence length="207" mass="23465">MLSGFVCDERLLDYKTGDGAHVFSTTNDLIEPYFHIDNSLSKKRFYNLIKKLKLLEDLRIVKVRTADINEISLIHELEYINKIKNLSEASGGEAGYGTPFSRNAFAISSLGIGGLIELSEKVFLREIKNGFALIRPPGHHALENTGYGFCIFNNVAVAAECLKKKYNLSRIAIIDWDVHHGNGTEKIFYHRNDVLYISIHQQNCYPK</sequence>
<name>A0A383CWC3_9ZZZZ</name>
<dbReference type="InterPro" id="IPR023801">
    <property type="entry name" value="His_deacetylse_dom"/>
</dbReference>
<dbReference type="Gene3D" id="3.40.800.20">
    <property type="entry name" value="Histone deacetylase domain"/>
    <property type="match status" value="1"/>
</dbReference>
<accession>A0A383CWC3</accession>
<dbReference type="InterPro" id="IPR023696">
    <property type="entry name" value="Ureohydrolase_dom_sf"/>
</dbReference>
<evidence type="ECO:0000313" key="2">
    <source>
        <dbReference type="EMBL" id="SVE36205.1"/>
    </source>
</evidence>
<protein>
    <recommendedName>
        <fullName evidence="1">Histone deacetylase domain-containing protein</fullName>
    </recommendedName>
</protein>
<feature type="non-terminal residue" evidence="2">
    <location>
        <position position="207"/>
    </location>
</feature>
<dbReference type="InterPro" id="IPR000286">
    <property type="entry name" value="HDACs"/>
</dbReference>
<dbReference type="SUPFAM" id="SSF52768">
    <property type="entry name" value="Arginase/deacetylase"/>
    <property type="match status" value="1"/>
</dbReference>
<dbReference type="GO" id="GO:0040029">
    <property type="term" value="P:epigenetic regulation of gene expression"/>
    <property type="evidence" value="ECO:0007669"/>
    <property type="project" value="TreeGrafter"/>
</dbReference>
<organism evidence="2">
    <name type="scientific">marine metagenome</name>
    <dbReference type="NCBI Taxonomy" id="408172"/>
    <lineage>
        <taxon>unclassified sequences</taxon>
        <taxon>metagenomes</taxon>
        <taxon>ecological metagenomes</taxon>
    </lineage>
</organism>
<dbReference type="PRINTS" id="PR01270">
    <property type="entry name" value="HDASUPER"/>
</dbReference>
<dbReference type="Pfam" id="PF00850">
    <property type="entry name" value="Hist_deacetyl"/>
    <property type="match status" value="1"/>
</dbReference>
<reference evidence="2" key="1">
    <citation type="submission" date="2018-05" db="EMBL/GenBank/DDBJ databases">
        <authorList>
            <person name="Lanie J.A."/>
            <person name="Ng W.-L."/>
            <person name="Kazmierczak K.M."/>
            <person name="Andrzejewski T.M."/>
            <person name="Davidsen T.M."/>
            <person name="Wayne K.J."/>
            <person name="Tettelin H."/>
            <person name="Glass J.I."/>
            <person name="Rusch D."/>
            <person name="Podicherti R."/>
            <person name="Tsui H.-C.T."/>
            <person name="Winkler M.E."/>
        </authorList>
    </citation>
    <scope>NUCLEOTIDE SEQUENCE</scope>
</reference>
<dbReference type="PANTHER" id="PTHR10625:SF10">
    <property type="entry name" value="HISTONE DEACETYLASE HDAC1"/>
    <property type="match status" value="1"/>
</dbReference>
<feature type="domain" description="Histone deacetylase" evidence="1">
    <location>
        <begin position="43"/>
        <end position="206"/>
    </location>
</feature>
<gene>
    <name evidence="2" type="ORF">METZ01_LOCUS489059</name>
</gene>
<dbReference type="InterPro" id="IPR037138">
    <property type="entry name" value="His_deacetylse_dom_sf"/>
</dbReference>
<dbReference type="AlphaFoldDB" id="A0A383CWC3"/>
<dbReference type="EMBL" id="UINC01212050">
    <property type="protein sequence ID" value="SVE36205.1"/>
    <property type="molecule type" value="Genomic_DNA"/>
</dbReference>
<evidence type="ECO:0000259" key="1">
    <source>
        <dbReference type="Pfam" id="PF00850"/>
    </source>
</evidence>